<proteinExistence type="inferred from homology"/>
<dbReference type="EMBL" id="JACSNV010000005">
    <property type="protein sequence ID" value="MBM6877402.1"/>
    <property type="molecule type" value="Genomic_DNA"/>
</dbReference>
<comment type="similarity">
    <text evidence="5">Belongs to the class-II pyridoxal-phosphate-dependent aminotransferase family.</text>
</comment>
<dbReference type="SUPFAM" id="SSF53383">
    <property type="entry name" value="PLP-dependent transferases"/>
    <property type="match status" value="1"/>
</dbReference>
<accession>A0ABS2G8B6</accession>
<dbReference type="Gene3D" id="3.90.1150.10">
    <property type="entry name" value="Aspartate Aminotransferase, domain 1"/>
    <property type="match status" value="1"/>
</dbReference>
<dbReference type="Gene3D" id="3.40.640.10">
    <property type="entry name" value="Type I PLP-dependent aspartate aminotransferase-like (Major domain)"/>
    <property type="match status" value="1"/>
</dbReference>
<dbReference type="PANTHER" id="PTHR42885:SF2">
    <property type="entry name" value="HISTIDINOL-PHOSPHATE AMINOTRANSFERASE"/>
    <property type="match status" value="1"/>
</dbReference>
<dbReference type="InterPro" id="IPR015422">
    <property type="entry name" value="PyrdxlP-dep_Trfase_small"/>
</dbReference>
<evidence type="ECO:0000256" key="5">
    <source>
        <dbReference type="RuleBase" id="RU003693"/>
    </source>
</evidence>
<dbReference type="InterPro" id="IPR001917">
    <property type="entry name" value="Aminotrans_II_pyridoxalP_BS"/>
</dbReference>
<keyword evidence="8" id="KW-1185">Reference proteome</keyword>
<evidence type="ECO:0000256" key="2">
    <source>
        <dbReference type="ARBA" id="ARBA00022576"/>
    </source>
</evidence>
<comment type="caution">
    <text evidence="7">The sequence shown here is derived from an EMBL/GenBank/DDBJ whole genome shotgun (WGS) entry which is preliminary data.</text>
</comment>
<evidence type="ECO:0000256" key="3">
    <source>
        <dbReference type="ARBA" id="ARBA00022679"/>
    </source>
</evidence>
<evidence type="ECO:0000259" key="6">
    <source>
        <dbReference type="Pfam" id="PF00155"/>
    </source>
</evidence>
<organism evidence="7 8">
    <name type="scientific">Anaerotignum lactatifermentans</name>
    <dbReference type="NCBI Taxonomy" id="160404"/>
    <lineage>
        <taxon>Bacteria</taxon>
        <taxon>Bacillati</taxon>
        <taxon>Bacillota</taxon>
        <taxon>Clostridia</taxon>
        <taxon>Lachnospirales</taxon>
        <taxon>Anaerotignaceae</taxon>
        <taxon>Anaerotignum</taxon>
    </lineage>
</organism>
<dbReference type="Proteomes" id="UP000729290">
    <property type="component" value="Unassembled WGS sequence"/>
</dbReference>
<keyword evidence="3" id="KW-0808">Transferase</keyword>
<dbReference type="InterPro" id="IPR004839">
    <property type="entry name" value="Aminotransferase_I/II_large"/>
</dbReference>
<keyword evidence="4 5" id="KW-0663">Pyridoxal phosphate</keyword>
<dbReference type="CDD" id="cd00609">
    <property type="entry name" value="AAT_like"/>
    <property type="match status" value="1"/>
</dbReference>
<evidence type="ECO:0000313" key="7">
    <source>
        <dbReference type="EMBL" id="MBM6877402.1"/>
    </source>
</evidence>
<evidence type="ECO:0000256" key="1">
    <source>
        <dbReference type="ARBA" id="ARBA00001933"/>
    </source>
</evidence>
<dbReference type="RefSeq" id="WP_205133562.1">
    <property type="nucleotide sequence ID" value="NZ_JACSNT010000006.1"/>
</dbReference>
<protein>
    <submittedName>
        <fullName evidence="7">Histidinol-phosphate aminotransferase family protein</fullName>
    </submittedName>
</protein>
<sequence>MELRINRAVKEGKKVSYAIESGEPMSYDVDCGEGINIVMAPPEAKKAFQDLTFEMLQPYPHSVGVKDSVIAYWKDYAALDYKRIFLCDGSISGLYLINRLFLEKGDRVLGYVPQFSTYQTDVEMNGCVYDQVLLKKEENYKFSAEDVLEMLNEQHKLVYLDNPNNPTGQIIPISEIEKILRAARMKNVFVIVDEAYGDYMPKQNSAVQLADRYDNLIVVKTFSKGFGLAGLRAGYLVLPSELVRYVNNISNPYAMSELSRSVAARTIKDEAFLEVLMEKTSQIKRQLLALKLRNISIAETADTVSICLLTHHNTEVDLANEFAKRRILVISGKDFHNLGKNSVRLRVPGESEIEKVLNALKEIDEN</sequence>
<dbReference type="InterPro" id="IPR015424">
    <property type="entry name" value="PyrdxlP-dep_Trfase"/>
</dbReference>
<feature type="domain" description="Aminotransferase class I/classII large" evidence="6">
    <location>
        <begin position="35"/>
        <end position="360"/>
    </location>
</feature>
<dbReference type="InterPro" id="IPR015421">
    <property type="entry name" value="PyrdxlP-dep_Trfase_major"/>
</dbReference>
<dbReference type="GO" id="GO:0008483">
    <property type="term" value="F:transaminase activity"/>
    <property type="evidence" value="ECO:0007669"/>
    <property type="project" value="UniProtKB-KW"/>
</dbReference>
<comment type="cofactor">
    <cofactor evidence="1 5">
        <name>pyridoxal 5'-phosphate</name>
        <dbReference type="ChEBI" id="CHEBI:597326"/>
    </cofactor>
</comment>
<evidence type="ECO:0000256" key="4">
    <source>
        <dbReference type="ARBA" id="ARBA00022898"/>
    </source>
</evidence>
<reference evidence="7 8" key="1">
    <citation type="journal article" date="2021" name="Sci. Rep.">
        <title>The distribution of antibiotic resistance genes in chicken gut microbiota commensals.</title>
        <authorList>
            <person name="Juricova H."/>
            <person name="Matiasovicova J."/>
            <person name="Kubasova T."/>
            <person name="Cejkova D."/>
            <person name="Rychlik I."/>
        </authorList>
    </citation>
    <scope>NUCLEOTIDE SEQUENCE [LARGE SCALE GENOMIC DNA]</scope>
    <source>
        <strain evidence="7 8">An431b</strain>
    </source>
</reference>
<keyword evidence="2 7" id="KW-0032">Aminotransferase</keyword>
<dbReference type="PANTHER" id="PTHR42885">
    <property type="entry name" value="HISTIDINOL-PHOSPHATE AMINOTRANSFERASE-RELATED"/>
    <property type="match status" value="1"/>
</dbReference>
<evidence type="ECO:0000313" key="8">
    <source>
        <dbReference type="Proteomes" id="UP000729290"/>
    </source>
</evidence>
<dbReference type="PROSITE" id="PS00599">
    <property type="entry name" value="AA_TRANSFER_CLASS_2"/>
    <property type="match status" value="1"/>
</dbReference>
<gene>
    <name evidence="7" type="ORF">H9X83_04440</name>
</gene>
<dbReference type="Pfam" id="PF00155">
    <property type="entry name" value="Aminotran_1_2"/>
    <property type="match status" value="1"/>
</dbReference>
<name>A0ABS2G8B6_9FIRM</name>